<feature type="transmembrane region" description="Helical" evidence="1">
    <location>
        <begin position="332"/>
        <end position="352"/>
    </location>
</feature>
<dbReference type="AlphaFoldDB" id="A0A2S9RQT8"/>
<keyword evidence="1" id="KW-1133">Transmembrane helix</keyword>
<feature type="transmembrane region" description="Helical" evidence="1">
    <location>
        <begin position="585"/>
        <end position="608"/>
    </location>
</feature>
<dbReference type="Proteomes" id="UP000238532">
    <property type="component" value="Unassembled WGS sequence"/>
</dbReference>
<proteinExistence type="predicted"/>
<feature type="transmembrane region" description="Helical" evidence="1">
    <location>
        <begin position="470"/>
        <end position="491"/>
    </location>
</feature>
<dbReference type="InterPro" id="IPR013491">
    <property type="entry name" value="Tape_meas_N"/>
</dbReference>
<feature type="domain" description="Tape measure protein N-terminal" evidence="2">
    <location>
        <begin position="88"/>
        <end position="274"/>
    </location>
</feature>
<evidence type="ECO:0000313" key="4">
    <source>
        <dbReference type="Proteomes" id="UP000238532"/>
    </source>
</evidence>
<feature type="transmembrane region" description="Helical" evidence="1">
    <location>
        <begin position="300"/>
        <end position="320"/>
    </location>
</feature>
<name>A0A2S9RQT8_HAEIF</name>
<sequence>MNVVRELVTLLRYKVDNSPLKQYATQAQSVAKGIRSNLNNAVDGLRAKFSGAAVNVKEVGNNLKDAKNQMLSLRNLVAGYFAMVTAGSTIKIADEWAAVDSRVKLATKSVEEHKYALSQIFDLSQRSGQDYLASADLFSKVNRSAGDLGLSLDDTLNLTEIIGQTMTIGGGDQGAQQAALMQLGQALGSGALRGDELNSIIEQAPRLANAIADSFGVPIGQLKDLGKEGKLTSKELAQGLLKQADKIQKEFDQMPKTFGRGMTILKNKAGQLIDVAVNKVSKLGAAFYNAAEWVTENIRLVGFLAGTVIGGKLMFALAAAKKSLHQLLMMGARAAAPYLAMAAAAGVVALVLEDIYGWTQGDLSFTGALVGRYEVWADKFAVLGKLADKLWINVRGLLKDLSRMAGVEINFDSWQAFATDILEYIIAAVRNLINTVSGMVRVIRALINGDYAGAWSNAGDMIDGLSLKFLPLYSVGLMVLGGILSAVWALFSPFRAFFGLLKGGFRSVMFVAKPFIKVAKGIASPFIWAQKRFKLFSRVGSGAFSLLKRGAVKFTVYGLKAFKWLAIKGINGFFGILRAAVKFGVIFKSVVGTVVKGIFAIGRAMFMAVASNPILLAISAVIGLVILLVVYWDEVKTFAIAAWEAISTKAAEIWQSIITGASEMWDNITNKAAESWDNVKKDAGEKWNSVTTMFKNAWQKSIDTVVGWFNSLIPSWIRDLFSDGAKAEVKLSGEALTTPVSGHVSPQRLGYGGRPIFAPNQNMTQTNNFNIQSSANPSGVANAVSDKLSRGSSTSFGMGAIEYAG</sequence>
<protein>
    <recommendedName>
        <fullName evidence="2">Tape measure protein N-terminal domain-containing protein</fullName>
    </recommendedName>
</protein>
<reference evidence="3 4" key="1">
    <citation type="submission" date="2017-04" db="EMBL/GenBank/DDBJ databases">
        <title>Haemophilus influenzae in COPD genome sequencing project.</title>
        <authorList>
            <person name="Murphy T.F."/>
            <person name="Kong Y."/>
            <person name="Nadendla S."/>
            <person name="Tettelin H."/>
            <person name="Pettigrew M."/>
        </authorList>
    </citation>
    <scope>NUCLEOTIDE SEQUENCE [LARGE SCALE GENOMIC DNA]</scope>
    <source>
        <strain evidence="3 4">56P127H1</strain>
    </source>
</reference>
<dbReference type="RefSeq" id="WP_105891881.1">
    <property type="nucleotide sequence ID" value="NZ_NEBY01000148.1"/>
</dbReference>
<dbReference type="Gene3D" id="1.20.120.20">
    <property type="entry name" value="Apolipoprotein"/>
    <property type="match status" value="1"/>
</dbReference>
<gene>
    <name evidence="3" type="ORF">BV102_00428</name>
</gene>
<keyword evidence="1" id="KW-0472">Membrane</keyword>
<comment type="caution">
    <text evidence="3">The sequence shown here is derived from an EMBL/GenBank/DDBJ whole genome shotgun (WGS) entry which is preliminary data.</text>
</comment>
<evidence type="ECO:0000259" key="2">
    <source>
        <dbReference type="Pfam" id="PF20155"/>
    </source>
</evidence>
<keyword evidence="1" id="KW-0812">Transmembrane</keyword>
<dbReference type="NCBIfam" id="TIGR02675">
    <property type="entry name" value="tape_meas_nterm"/>
    <property type="match status" value="1"/>
</dbReference>
<accession>A0A2S9RQT8</accession>
<organism evidence="3 4">
    <name type="scientific">Haemophilus influenzae</name>
    <dbReference type="NCBI Taxonomy" id="727"/>
    <lineage>
        <taxon>Bacteria</taxon>
        <taxon>Pseudomonadati</taxon>
        <taxon>Pseudomonadota</taxon>
        <taxon>Gammaproteobacteria</taxon>
        <taxon>Pasteurellales</taxon>
        <taxon>Pasteurellaceae</taxon>
        <taxon>Haemophilus</taxon>
    </lineage>
</organism>
<dbReference type="Pfam" id="PF20155">
    <property type="entry name" value="TMP_3"/>
    <property type="match status" value="1"/>
</dbReference>
<dbReference type="EMBL" id="NEBY01000148">
    <property type="protein sequence ID" value="PRJ63225.1"/>
    <property type="molecule type" value="Genomic_DNA"/>
</dbReference>
<feature type="transmembrane region" description="Helical" evidence="1">
    <location>
        <begin position="614"/>
        <end position="632"/>
    </location>
</feature>
<evidence type="ECO:0000256" key="1">
    <source>
        <dbReference type="SAM" id="Phobius"/>
    </source>
</evidence>
<evidence type="ECO:0000313" key="3">
    <source>
        <dbReference type="EMBL" id="PRJ63225.1"/>
    </source>
</evidence>